<evidence type="ECO:0000259" key="5">
    <source>
        <dbReference type="Pfam" id="PF22624"/>
    </source>
</evidence>
<sequence>MDVGPTMKAGPTMDVAPAMEEISKGVLANAFSQVYDGCYEARGLYRDIQTFSHVCDLVLQSDTQEIIPDSGFRYSLPRSTGLPSPEDLRRAEEDWHSHAEIRAEFFRDWNPPQCAEEIVQTDIKAGADATLPSSSSAGATGSPAAAQGATGPDVVVGPDALPAQGATGLYGVGPDAPPREAFGRFSCIWMMEEDVAATYERFVMSSTNLDCVGISEPESLLFWCVDIWLAIAGRRIAARISQTAKNVMKKIIQGIPSEVARLDLANAWRTKVHDAVDISRHELPLRDTADDLMTSELKEAGIEEALWFFPRWEDRKRFNKPVLSLVAGKSFVNVVAPIEFEDSPAANLGSSSSSYMGGSWSTGNLISEGEGSQSSYVHVKLKGGPAPEVQKGFVKARIEEVDGQKAAMGNQVNSETVDKSCPSARWLLTNIIGFHWPVDRICFKMATQCSIAEITALTAPLMKQLESMTQIEKETSDPGNSLKELLSFYLARRKLVYAAKAIELPYAKASKGRGASTWCTGGVGSSKPLVGRTGSSEEDYKHICPHCLTPRSLIQAVCLMCSSKDKAVPRTVEDFVITVGASSWKLDVSSGSPSWIFISSAPADEQVDINSSYQIPLGGLGHQPVSCSSSSMADGAMSYCDLDRERGRQKRMAEYTGDEEGVVFQEEKTDEQEAFGFRPVLVEAHGLMSTLCAPPENSERASRTPNPENLEELVQKTPGAGDLAALLLGAHTSQDYEDGMPRTAGNDLLQHANIEDMLKIIWGVKGSTSIGGRVLAAAETDIESSKAAATRANEIDASLGFSSKGTYLHFDKRSAWEPHVRKSIESGDLNPLGTASLLSHEEILSSTRSYVVACKCMSLNSFSSKLFQEVPALLGAASNQTQFEQPSPLGIIHYLLPSNKGQMRLSDAEWVLMPGHLDEDAACVSWQKYIGKDWGDYAEIESVTRRLGDTEGRGQMCWQNNFDQRQIEEEILSGKRPTALPNSPLVGIYRKDPASWHFERKIAYWDLPSLFHRHGSSHTAKQLFDFWNNLVVLKKTKVRSRKTVAYVQTRTDKWLENKKFCNEFLQAHGFDAPTTHSERSMLNKHIGMFLASTHFLTRWAQVEQFNCCNTKLFWLENVEDAATVDEGATGPGIVPHTATQQDGGTKFEAKRPPFMMKENTKYHCDAKRRSADGKKQFWCEAECGLILAASSQWEMKVKSPESKNGKTGWICRYCNGGWSGSREGSHFIQINDGSTCLQIILDSPDQTLHNNWTTERMEYMTRFEPNEPCRDVAPTLADAPENHRVRFTGVASNAIWEILYTNPDLGTIVELDRLAAMSVTGEKTASLFQLLVLFSFDFAPFRNVSAAQSLTPWLNARHEAAHTHCDTSAPGVVLPHYGSMPVPRALILDWLREGVSKDISTTFGIGTTTCSRPSEPAFLAAARQAPTLSFKGFGKTRPPTTMTETTSSPSAIPVAYEADVALLHSDARRILDQYSIPHSLQAKLAVAGYVTVDDLSCRWNTPELARSNGEADLDFSPTHQGWDQRSVDHTCMRLFQAVRQAQAVQTAAADAPGSSGQRDGVVLQAGKRASLEENYKKVTGSRPPLQEQGSDAFLSAQFKLCEKGEIGFFHTKQMVSAMPDPLEMAATAKALKPINGFLYQEDQEERKSPYSKEQWESVLTVFQTNLLMCVWAFPNNRLFDLEKSDMDAFYKFLLGDEIAKRSPAPELKVLTHAERAAWRKVALHMHEGLSLKTSLDKVMSNSLFWTREVYEKVESGPKGKGKDKGKAKAKWLAKNGKQEWYPNYEVVKEEGKGKGKAKAKAEAAAAARARSRTSTPGPAAAGGGKWPAEWAEANAKGQQFCKNFHLRSCAIKCGRSHNCPVYKTDGTICNDGKHHPAKCATGPGAHRSQASDGAGPAKVQKVDYAIKPRLPSLADNSRVPPPVEKKAAKRKTAEPSVPHFHRPLQTSLDEPAPWFPWLQHVPPRLRTRLRWECSHATSIPADAIVVLFAGKEDPTSLESAIHAVAPELSNSVVAVDICRGKGNDLLAGEPYASLCTAGKEGKLNHCGGGPMCRTWTIRLWIPKEKGGVPLRGKSESTLWGLPTLTDAQRTKCDDDSTLMLRLLYLCSLARLGNPNCASFLEHPADPAVHSKVLGAEFCSSCWITKAVMAWGQELCLKLLTFDQCRLGQIVPKTTGSLTDLCLDWDMSFCNHADKHIHSRVQSSEDLSRYPWGMMMDIARAIAGEIIPCTSDRPKMAVAHAASSSSPQGATGPEWGKNEIIQTGFKRRPIRDGGGKPSPGRRAPPKRSLTALATVGTAIMKACPSAASDLKASLARQDMDTPFDPDMLATIRQLMCTGCPLIPKAFDIDSEFPVKLRHGVPLGVDEETLFSPGVWPTKEELKGELPEYDDLPPPGSMDNYSSAVLHQDAIEATFYEEEKLDMVIGPSSIEDAAITCGCLPEDLCAGPLGAVEETDKLRTIFDGTAPGMNDHIRKNTKEKTTCPGLADALYGLHWLKTYGKDPWWVPTEHIPIAAGATGPDTAWEEEEWVLLKADVTKAHRRVKISRKEWKYQIAIVKGKYWVNKVGTYGIASAQLYWGRIAALTLRLLYYMYPSLDWAFVYVDDFAFLIRRRWANKLARALLATMAALGFPLSWKKTIMGLVNTWTSQTASAFPYDEIAEGLGRLQWATNAFPLVKPFLQPFWAWKTAVVTASFPSRLLRMIARVILLLINSLITSTSPFCPTSSTHGATDAGADDTTATIGGWFSDLQNPRQVDVSWFFLQLTKDNAPWAFDKGSPQRRIAPLEMFGTLLLFRHLAQEDKIGGHSVYIPLLTDNQGNALSILNHRTKKWPCSPILMELVLQAHVFHTPIAIRHVKRDFNIWADALTNCNFWGFCPAKEIVLDISDGSWLLLPKLMHCRWGSQLARAAVTEGACRDGAGVQTAICAEEVLGLTGARRPGGGRKDSFLHIKLRVKSWLERERSMCHHVDRADLVEEFLDQCRDESEAAEKEQAKRQVPEEKMEDKEEEHGKKGASREALLQQLVEGSNEVSVAAGYEDMKSPEEAVASLSPGELKVWDTLLKGRVTRLKSSSKYFESFGDRLVEQIGAKVLKPGRMSTLSMDEEEARVKAGWKDFDAAMWLAAFSPEAELEKWVSNPGDFMERRHECVLGFSDQIPVWIKIGRKKQVVGGVDKGGILVRVGQELGSKAVADRLTTGSEVEQLDLAGDRLRYRLLSGSGPQEGWVSLRISGKDLLVQKAAAETELVLSPSLKDHRVTGPGSGYRHRWAVNTDEWCPEGEADGSEFQFLLGLIREEEDRKSVMRFKFIEDKKRALLSRLLVRQASASALNLTSFDAVTIKRTKGRKPFLAAPLTPQEEAPNWNVNCSHEGSWVVCASEPKCLAGIDVAELRRTSKRGDPVDFHDVFKEHLSPKEWTHVNSHGPDLDDQYEVFSRFWSAKESFVKARGDGIAYPLGQAEFHWKALEGTTKAFEGSVVIEGKQSPEWRFVQHRMPGDKAHWTTVGRGPLTDIVDALGEFTRTLRRRQTDFSEKEWQDCLREESPHFDVLPVGALVPQEHMDGFTKAGGKRWP</sequence>
<reference evidence="6" key="1">
    <citation type="submission" date="2021-02" db="EMBL/GenBank/DDBJ databases">
        <authorList>
            <person name="Dougan E. K."/>
            <person name="Rhodes N."/>
            <person name="Thang M."/>
            <person name="Chan C."/>
        </authorList>
    </citation>
    <scope>NUCLEOTIDE SEQUENCE</scope>
</reference>
<feature type="compositionally biased region" description="Low complexity" evidence="3">
    <location>
        <begin position="129"/>
        <end position="152"/>
    </location>
</feature>
<feature type="region of interest" description="Disordered" evidence="3">
    <location>
        <begin position="1129"/>
        <end position="1149"/>
    </location>
</feature>
<feature type="region of interest" description="Disordered" evidence="3">
    <location>
        <begin position="1801"/>
        <end position="1825"/>
    </location>
</feature>
<accession>A0A813LDW9</accession>
<feature type="region of interest" description="Disordered" evidence="3">
    <location>
        <begin position="2983"/>
        <end position="3014"/>
    </location>
</feature>
<dbReference type="PANTHER" id="PTHR12215">
    <property type="entry name" value="PHOSPHOPANTETHEINE TRANSFERASE"/>
    <property type="match status" value="1"/>
</dbReference>
<dbReference type="Pfam" id="PF01648">
    <property type="entry name" value="ACPS"/>
    <property type="match status" value="1"/>
</dbReference>
<protein>
    <recommendedName>
        <fullName evidence="1">holo-[acyl-carrier-protein] synthase</fullName>
        <ecNumber evidence="1">2.7.8.7</ecNumber>
    </recommendedName>
</protein>
<dbReference type="GO" id="GO:0019878">
    <property type="term" value="P:lysine biosynthetic process via aminoadipic acid"/>
    <property type="evidence" value="ECO:0007669"/>
    <property type="project" value="TreeGrafter"/>
</dbReference>
<proteinExistence type="predicted"/>
<dbReference type="GO" id="GO:0005829">
    <property type="term" value="C:cytosol"/>
    <property type="evidence" value="ECO:0007669"/>
    <property type="project" value="TreeGrafter"/>
</dbReference>
<feature type="region of interest" description="Disordered" evidence="3">
    <location>
        <begin position="129"/>
        <end position="158"/>
    </location>
</feature>
<dbReference type="Gene3D" id="3.90.470.20">
    <property type="entry name" value="4'-phosphopantetheinyl transferase domain"/>
    <property type="match status" value="2"/>
</dbReference>
<dbReference type="InterPro" id="IPR008278">
    <property type="entry name" value="4-PPantetheinyl_Trfase_dom"/>
</dbReference>
<dbReference type="EMBL" id="CAJNNW010034904">
    <property type="protein sequence ID" value="CAE8724529.1"/>
    <property type="molecule type" value="Genomic_DNA"/>
</dbReference>
<dbReference type="GO" id="GO:0000287">
    <property type="term" value="F:magnesium ion binding"/>
    <property type="evidence" value="ECO:0007669"/>
    <property type="project" value="InterPro"/>
</dbReference>
<keyword evidence="2" id="KW-0808">Transferase</keyword>
<name>A0A813LDW9_POLGL</name>
<feature type="domain" description="4'-phosphopantetheinyl transferase N-terminal" evidence="5">
    <location>
        <begin position="3279"/>
        <end position="3375"/>
    </location>
</feature>
<feature type="compositionally biased region" description="Basic and acidic residues" evidence="3">
    <location>
        <begin position="2983"/>
        <end position="3013"/>
    </location>
</feature>
<evidence type="ECO:0000256" key="3">
    <source>
        <dbReference type="SAM" id="MobiDB-lite"/>
    </source>
</evidence>
<feature type="domain" description="4'-phosphopantetheinyl transferase" evidence="4">
    <location>
        <begin position="3380"/>
        <end position="3491"/>
    </location>
</feature>
<evidence type="ECO:0000313" key="7">
    <source>
        <dbReference type="Proteomes" id="UP000626109"/>
    </source>
</evidence>
<evidence type="ECO:0000259" key="4">
    <source>
        <dbReference type="Pfam" id="PF01648"/>
    </source>
</evidence>
<comment type="caution">
    <text evidence="6">The sequence shown here is derived from an EMBL/GenBank/DDBJ whole genome shotgun (WGS) entry which is preliminary data.</text>
</comment>
<dbReference type="Proteomes" id="UP000626109">
    <property type="component" value="Unassembled WGS sequence"/>
</dbReference>
<evidence type="ECO:0000313" key="6">
    <source>
        <dbReference type="EMBL" id="CAE8724529.1"/>
    </source>
</evidence>
<dbReference type="PANTHER" id="PTHR12215:SF10">
    <property type="entry name" value="L-AMINOADIPATE-SEMIALDEHYDE DEHYDROGENASE-PHOSPHOPANTETHEINYL TRANSFERASE"/>
    <property type="match status" value="1"/>
</dbReference>
<dbReference type="SUPFAM" id="SSF56214">
    <property type="entry name" value="4'-phosphopantetheinyl transferase"/>
    <property type="match status" value="2"/>
</dbReference>
<gene>
    <name evidence="6" type="ORF">PGLA2088_LOCUS43744</name>
</gene>
<dbReference type="InterPro" id="IPR037143">
    <property type="entry name" value="4-PPantetheinyl_Trfase_dom_sf"/>
</dbReference>
<dbReference type="InterPro" id="IPR050559">
    <property type="entry name" value="P-Pant_transferase_sf"/>
</dbReference>
<evidence type="ECO:0000256" key="1">
    <source>
        <dbReference type="ARBA" id="ARBA00013172"/>
    </source>
</evidence>
<feature type="region of interest" description="Disordered" evidence="3">
    <location>
        <begin position="2241"/>
        <end position="2286"/>
    </location>
</feature>
<dbReference type="InterPro" id="IPR055066">
    <property type="entry name" value="AASDHPPT_N"/>
</dbReference>
<evidence type="ECO:0000256" key="2">
    <source>
        <dbReference type="ARBA" id="ARBA00022679"/>
    </source>
</evidence>
<dbReference type="GO" id="GO:0008897">
    <property type="term" value="F:holo-[acyl-carrier-protein] synthase activity"/>
    <property type="evidence" value="ECO:0007669"/>
    <property type="project" value="UniProtKB-EC"/>
</dbReference>
<organism evidence="6 7">
    <name type="scientific">Polarella glacialis</name>
    <name type="common">Dinoflagellate</name>
    <dbReference type="NCBI Taxonomy" id="89957"/>
    <lineage>
        <taxon>Eukaryota</taxon>
        <taxon>Sar</taxon>
        <taxon>Alveolata</taxon>
        <taxon>Dinophyceae</taxon>
        <taxon>Suessiales</taxon>
        <taxon>Suessiaceae</taxon>
        <taxon>Polarella</taxon>
    </lineage>
</organism>
<dbReference type="Pfam" id="PF22624">
    <property type="entry name" value="AASDHPPT_N"/>
    <property type="match status" value="1"/>
</dbReference>
<dbReference type="EC" id="2.7.8.7" evidence="1"/>
<feature type="region of interest" description="Disordered" evidence="3">
    <location>
        <begin position="1910"/>
        <end position="1944"/>
    </location>
</feature>